<feature type="DNA-binding region" description="H-T-H motif" evidence="2">
    <location>
        <begin position="34"/>
        <end position="53"/>
    </location>
</feature>
<gene>
    <name evidence="4" type="ORF">GGR37_003172</name>
</gene>
<dbReference type="PANTHER" id="PTHR30055">
    <property type="entry name" value="HTH-TYPE TRANSCRIPTIONAL REGULATOR RUTR"/>
    <property type="match status" value="1"/>
</dbReference>
<protein>
    <submittedName>
        <fullName evidence="4">AcrR family transcriptional regulator</fullName>
    </submittedName>
</protein>
<dbReference type="OrthoDB" id="7185252at2"/>
<dbReference type="InterPro" id="IPR009057">
    <property type="entry name" value="Homeodomain-like_sf"/>
</dbReference>
<evidence type="ECO:0000313" key="4">
    <source>
        <dbReference type="EMBL" id="MBB4614882.1"/>
    </source>
</evidence>
<comment type="caution">
    <text evidence="4">The sequence shown here is derived from an EMBL/GenBank/DDBJ whole genome shotgun (WGS) entry which is preliminary data.</text>
</comment>
<organism evidence="4 5">
    <name type="scientific">Novosphingobium taihuense</name>
    <dbReference type="NCBI Taxonomy" id="260085"/>
    <lineage>
        <taxon>Bacteria</taxon>
        <taxon>Pseudomonadati</taxon>
        <taxon>Pseudomonadota</taxon>
        <taxon>Alphaproteobacteria</taxon>
        <taxon>Sphingomonadales</taxon>
        <taxon>Sphingomonadaceae</taxon>
        <taxon>Novosphingobium</taxon>
    </lineage>
</organism>
<dbReference type="SUPFAM" id="SSF48498">
    <property type="entry name" value="Tetracyclin repressor-like, C-terminal domain"/>
    <property type="match status" value="1"/>
</dbReference>
<evidence type="ECO:0000313" key="5">
    <source>
        <dbReference type="Proteomes" id="UP000538566"/>
    </source>
</evidence>
<evidence type="ECO:0000256" key="2">
    <source>
        <dbReference type="PROSITE-ProRule" id="PRU00335"/>
    </source>
</evidence>
<dbReference type="RefSeq" id="WP_144906121.1">
    <property type="nucleotide sequence ID" value="NZ_JACHOA010000006.1"/>
</dbReference>
<evidence type="ECO:0000256" key="1">
    <source>
        <dbReference type="ARBA" id="ARBA00023125"/>
    </source>
</evidence>
<dbReference type="PANTHER" id="PTHR30055:SF226">
    <property type="entry name" value="HTH-TYPE TRANSCRIPTIONAL REGULATOR PKSA"/>
    <property type="match status" value="1"/>
</dbReference>
<keyword evidence="1 2" id="KW-0238">DNA-binding</keyword>
<dbReference type="Proteomes" id="UP000538566">
    <property type="component" value="Unassembled WGS sequence"/>
</dbReference>
<dbReference type="GO" id="GO:0000976">
    <property type="term" value="F:transcription cis-regulatory region binding"/>
    <property type="evidence" value="ECO:0007669"/>
    <property type="project" value="TreeGrafter"/>
</dbReference>
<dbReference type="InterPro" id="IPR001647">
    <property type="entry name" value="HTH_TetR"/>
</dbReference>
<evidence type="ECO:0000259" key="3">
    <source>
        <dbReference type="PROSITE" id="PS50977"/>
    </source>
</evidence>
<dbReference type="PRINTS" id="PR00455">
    <property type="entry name" value="HTHTETR"/>
</dbReference>
<feature type="domain" description="HTH tetR-type" evidence="3">
    <location>
        <begin position="11"/>
        <end position="71"/>
    </location>
</feature>
<reference evidence="4 5" key="1">
    <citation type="submission" date="2020-08" db="EMBL/GenBank/DDBJ databases">
        <title>Genomic Encyclopedia of Type Strains, Phase IV (KMG-IV): sequencing the most valuable type-strain genomes for metagenomic binning, comparative biology and taxonomic classification.</title>
        <authorList>
            <person name="Goeker M."/>
        </authorList>
    </citation>
    <scope>NUCLEOTIDE SEQUENCE [LARGE SCALE GENOMIC DNA]</scope>
    <source>
        <strain evidence="4 5">DSM 17507</strain>
    </source>
</reference>
<dbReference type="PROSITE" id="PS50977">
    <property type="entry name" value="HTH_TETR_2"/>
    <property type="match status" value="1"/>
</dbReference>
<dbReference type="InterPro" id="IPR036271">
    <property type="entry name" value="Tet_transcr_reg_TetR-rel_C_sf"/>
</dbReference>
<dbReference type="GO" id="GO:0003700">
    <property type="term" value="F:DNA-binding transcription factor activity"/>
    <property type="evidence" value="ECO:0007669"/>
    <property type="project" value="TreeGrafter"/>
</dbReference>
<sequence>MSARPARYAPAANREAILEAALEVFAEEGYVGASTRRIAAAAGIEPGHLAYYFPTKRALWQAVIEAFARDGEAVLRSVLAQHDCRPAREVLPRMLDALLRSFAANPRLTRLMLQEFSVSGERHDWVAQSFGVPVWEILHPLFAELESEGLLSGANAAAAYMSLLGGALLAFGTRDYFLGLSGCDPTSEPELSRYIDLLLRPLLQKA</sequence>
<dbReference type="SUPFAM" id="SSF46689">
    <property type="entry name" value="Homeodomain-like"/>
    <property type="match status" value="1"/>
</dbReference>
<dbReference type="Pfam" id="PF00440">
    <property type="entry name" value="TetR_N"/>
    <property type="match status" value="1"/>
</dbReference>
<proteinExistence type="predicted"/>
<name>A0A7W7EUY4_9SPHN</name>
<dbReference type="Gene3D" id="1.10.357.10">
    <property type="entry name" value="Tetracycline Repressor, domain 2"/>
    <property type="match status" value="1"/>
</dbReference>
<dbReference type="AlphaFoldDB" id="A0A7W7EUY4"/>
<dbReference type="EMBL" id="JACHOA010000006">
    <property type="protein sequence ID" value="MBB4614882.1"/>
    <property type="molecule type" value="Genomic_DNA"/>
</dbReference>
<accession>A0A7W7EUY4</accession>
<keyword evidence="5" id="KW-1185">Reference proteome</keyword>
<dbReference type="InterPro" id="IPR050109">
    <property type="entry name" value="HTH-type_TetR-like_transc_reg"/>
</dbReference>